<dbReference type="PANTHER" id="PTHR31589:SF231">
    <property type="entry name" value="OS01G0973100 PROTEIN"/>
    <property type="match status" value="1"/>
</dbReference>
<comment type="caution">
    <text evidence="2">The sequence shown here is derived from an EMBL/GenBank/DDBJ whole genome shotgun (WGS) entry which is preliminary data.</text>
</comment>
<dbReference type="InterPro" id="IPR004314">
    <property type="entry name" value="Neprosin"/>
</dbReference>
<dbReference type="InterPro" id="IPR053168">
    <property type="entry name" value="Glutamic_endopeptidase"/>
</dbReference>
<dbReference type="Pfam" id="PF14365">
    <property type="entry name" value="Neprosin_AP"/>
    <property type="match status" value="1"/>
</dbReference>
<dbReference type="Proteomes" id="UP000823388">
    <property type="component" value="Chromosome 8K"/>
</dbReference>
<dbReference type="Gene3D" id="3.90.1320.10">
    <property type="entry name" value="Outer-capsid protein sigma 3, large lobe"/>
    <property type="match status" value="1"/>
</dbReference>
<evidence type="ECO:0000259" key="1">
    <source>
        <dbReference type="PROSITE" id="PS52045"/>
    </source>
</evidence>
<dbReference type="PANTHER" id="PTHR31589">
    <property type="entry name" value="PROTEIN, PUTATIVE (DUF239)-RELATED-RELATED"/>
    <property type="match status" value="1"/>
</dbReference>
<proteinExistence type="predicted"/>
<accession>A0A8T0PN04</accession>
<keyword evidence="3" id="KW-1185">Reference proteome</keyword>
<dbReference type="PROSITE" id="PS52045">
    <property type="entry name" value="NEPROSIN_PEP_CD"/>
    <property type="match status" value="1"/>
</dbReference>
<sequence>MVTQTLQDVSSPKHGIRTCKCPENTIPIRRTKEEDILWASAVRSYGKKMTRSIQNLVSVNDLARNISIGHQHAVAYAQEDKYYGTNATINLWQPMIKRANDFSLAQLWITGGPYNCDLNTIEAGWQVSQEIYGDNNTRLFIYWTSDGYNKKGCYNLMCPGFIQINNKIAIGGSISPVSIYGGSQYDINIFIRKDPKDGNWWLEVDSYVLGYWPSSIFSFLADSASNIIWGGEVYTHDAGQTSTQMGSGHFPEEGLGRAAYIKNIQVIDSSNNIKSPNGVHLIAKQPNCYNVQSSNNSDWGTYIYYGGAGKNPNCP</sequence>
<organism evidence="2 3">
    <name type="scientific">Panicum virgatum</name>
    <name type="common">Blackwell switchgrass</name>
    <dbReference type="NCBI Taxonomy" id="38727"/>
    <lineage>
        <taxon>Eukaryota</taxon>
        <taxon>Viridiplantae</taxon>
        <taxon>Streptophyta</taxon>
        <taxon>Embryophyta</taxon>
        <taxon>Tracheophyta</taxon>
        <taxon>Spermatophyta</taxon>
        <taxon>Magnoliopsida</taxon>
        <taxon>Liliopsida</taxon>
        <taxon>Poales</taxon>
        <taxon>Poaceae</taxon>
        <taxon>PACMAD clade</taxon>
        <taxon>Panicoideae</taxon>
        <taxon>Panicodae</taxon>
        <taxon>Paniceae</taxon>
        <taxon>Panicinae</taxon>
        <taxon>Panicum</taxon>
        <taxon>Panicum sect. Hiantes</taxon>
    </lineage>
</organism>
<evidence type="ECO:0000313" key="2">
    <source>
        <dbReference type="EMBL" id="KAG2562298.1"/>
    </source>
</evidence>
<feature type="domain" description="Neprosin PEP catalytic" evidence="1">
    <location>
        <begin position="64"/>
        <end position="315"/>
    </location>
</feature>
<dbReference type="Pfam" id="PF03080">
    <property type="entry name" value="Neprosin"/>
    <property type="match status" value="1"/>
</dbReference>
<gene>
    <name evidence="2" type="ORF">PVAP13_8KG255400</name>
</gene>
<dbReference type="EMBL" id="CM029051">
    <property type="protein sequence ID" value="KAG2562298.1"/>
    <property type="molecule type" value="Genomic_DNA"/>
</dbReference>
<dbReference type="InterPro" id="IPR025521">
    <property type="entry name" value="Neprosin_propep"/>
</dbReference>
<evidence type="ECO:0000313" key="3">
    <source>
        <dbReference type="Proteomes" id="UP000823388"/>
    </source>
</evidence>
<dbReference type="AlphaFoldDB" id="A0A8T0PN04"/>
<protein>
    <recommendedName>
        <fullName evidence="1">Neprosin PEP catalytic domain-containing protein</fullName>
    </recommendedName>
</protein>
<name>A0A8T0PN04_PANVG</name>
<reference evidence="2" key="1">
    <citation type="submission" date="2020-05" db="EMBL/GenBank/DDBJ databases">
        <title>WGS assembly of Panicum virgatum.</title>
        <authorList>
            <person name="Lovell J.T."/>
            <person name="Jenkins J."/>
            <person name="Shu S."/>
            <person name="Juenger T.E."/>
            <person name="Schmutz J."/>
        </authorList>
    </citation>
    <scope>NUCLEOTIDE SEQUENCE</scope>
    <source>
        <strain evidence="2">AP13</strain>
    </source>
</reference>